<reference evidence="16" key="1">
    <citation type="submission" date="2025-08" db="UniProtKB">
        <authorList>
            <consortium name="RefSeq"/>
        </authorList>
    </citation>
    <scope>IDENTIFICATION</scope>
</reference>
<evidence type="ECO:0000256" key="13">
    <source>
        <dbReference type="SAM" id="SignalP"/>
    </source>
</evidence>
<feature type="domain" description="Cadherin" evidence="14">
    <location>
        <begin position="249"/>
        <end position="356"/>
    </location>
</feature>
<dbReference type="RefSeq" id="XP_029645585.1">
    <property type="nucleotide sequence ID" value="XM_029789725.2"/>
</dbReference>
<dbReference type="AlphaFoldDB" id="A0A6P7T5A0"/>
<dbReference type="KEGG" id="osn:115219535"/>
<dbReference type="SMART" id="SM00112">
    <property type="entry name" value="CA"/>
    <property type="match status" value="6"/>
</dbReference>
<dbReference type="FunFam" id="2.60.40.60:FF:000020">
    <property type="entry name" value="Dachsous cadherin-related 1b"/>
    <property type="match status" value="1"/>
</dbReference>
<evidence type="ECO:0000256" key="5">
    <source>
        <dbReference type="ARBA" id="ARBA00022737"/>
    </source>
</evidence>
<feature type="signal peptide" evidence="13">
    <location>
        <begin position="1"/>
        <end position="22"/>
    </location>
</feature>
<evidence type="ECO:0000256" key="8">
    <source>
        <dbReference type="ARBA" id="ARBA00022989"/>
    </source>
</evidence>
<dbReference type="FunFam" id="2.60.40.60:FF:000002">
    <property type="entry name" value="Protocadherin alpha 2"/>
    <property type="match status" value="1"/>
</dbReference>
<evidence type="ECO:0000256" key="1">
    <source>
        <dbReference type="ARBA" id="ARBA00004251"/>
    </source>
</evidence>
<keyword evidence="3 12" id="KW-0812">Transmembrane</keyword>
<organism evidence="15 16">
    <name type="scientific">Octopus sinensis</name>
    <name type="common">East Asian common octopus</name>
    <dbReference type="NCBI Taxonomy" id="2607531"/>
    <lineage>
        <taxon>Eukaryota</taxon>
        <taxon>Metazoa</taxon>
        <taxon>Spiralia</taxon>
        <taxon>Lophotrochozoa</taxon>
        <taxon>Mollusca</taxon>
        <taxon>Cephalopoda</taxon>
        <taxon>Coleoidea</taxon>
        <taxon>Octopodiformes</taxon>
        <taxon>Octopoda</taxon>
        <taxon>Incirrata</taxon>
        <taxon>Octopodidae</taxon>
        <taxon>Octopus</taxon>
    </lineage>
</organism>
<evidence type="ECO:0000256" key="2">
    <source>
        <dbReference type="ARBA" id="ARBA00022475"/>
    </source>
</evidence>
<evidence type="ECO:0000256" key="3">
    <source>
        <dbReference type="ARBA" id="ARBA00022692"/>
    </source>
</evidence>
<dbReference type="Proteomes" id="UP000515154">
    <property type="component" value="Linkage group LG14"/>
</dbReference>
<evidence type="ECO:0000256" key="11">
    <source>
        <dbReference type="PROSITE-ProRule" id="PRU00043"/>
    </source>
</evidence>
<keyword evidence="9 12" id="KW-0472">Membrane</keyword>
<dbReference type="GO" id="GO:0005509">
    <property type="term" value="F:calcium ion binding"/>
    <property type="evidence" value="ECO:0007669"/>
    <property type="project" value="UniProtKB-UniRule"/>
</dbReference>
<evidence type="ECO:0000256" key="4">
    <source>
        <dbReference type="ARBA" id="ARBA00022729"/>
    </source>
</evidence>
<accession>A0A6P7T5A0</accession>
<evidence type="ECO:0000256" key="6">
    <source>
        <dbReference type="ARBA" id="ARBA00022837"/>
    </source>
</evidence>
<feature type="transmembrane region" description="Helical" evidence="12">
    <location>
        <begin position="694"/>
        <end position="718"/>
    </location>
</feature>
<dbReference type="InterPro" id="IPR015919">
    <property type="entry name" value="Cadherin-like_sf"/>
</dbReference>
<dbReference type="Pfam" id="PF00028">
    <property type="entry name" value="Cadherin"/>
    <property type="match status" value="4"/>
</dbReference>
<dbReference type="GO" id="GO:0005886">
    <property type="term" value="C:plasma membrane"/>
    <property type="evidence" value="ECO:0007669"/>
    <property type="project" value="UniProtKB-SubCell"/>
</dbReference>
<keyword evidence="2" id="KW-1003">Cell membrane</keyword>
<proteinExistence type="predicted"/>
<dbReference type="FunFam" id="2.60.40.60:FF:000004">
    <property type="entry name" value="Protocadherin 1 gamma 2"/>
    <property type="match status" value="1"/>
</dbReference>
<feature type="domain" description="Cadherin" evidence="14">
    <location>
        <begin position="369"/>
        <end position="466"/>
    </location>
</feature>
<comment type="subcellular location">
    <subcellularLocation>
        <location evidence="1">Cell membrane</location>
        <topology evidence="1">Single-pass type I membrane protein</topology>
    </subcellularLocation>
</comment>
<keyword evidence="8 12" id="KW-1133">Transmembrane helix</keyword>
<dbReference type="PANTHER" id="PTHR24028:SF146">
    <property type="entry name" value="CADHERIN 96CB, ISOFORM D-RELATED"/>
    <property type="match status" value="1"/>
</dbReference>
<dbReference type="InterPro" id="IPR050174">
    <property type="entry name" value="Protocadherin/Cadherin-CA"/>
</dbReference>
<keyword evidence="10" id="KW-0325">Glycoprotein</keyword>
<dbReference type="PANTHER" id="PTHR24028">
    <property type="entry name" value="CADHERIN-87A"/>
    <property type="match status" value="1"/>
</dbReference>
<evidence type="ECO:0000313" key="16">
    <source>
        <dbReference type="RefSeq" id="XP_029645585.1"/>
    </source>
</evidence>
<evidence type="ECO:0000256" key="10">
    <source>
        <dbReference type="ARBA" id="ARBA00023180"/>
    </source>
</evidence>
<keyword evidence="6 11" id="KW-0106">Calcium</keyword>
<evidence type="ECO:0000256" key="12">
    <source>
        <dbReference type="SAM" id="Phobius"/>
    </source>
</evidence>
<dbReference type="PRINTS" id="PR00205">
    <property type="entry name" value="CADHERIN"/>
</dbReference>
<keyword evidence="15" id="KW-1185">Reference proteome</keyword>
<dbReference type="FunFam" id="2.60.40.60:FF:000007">
    <property type="entry name" value="Protocadherin alpha 2"/>
    <property type="match status" value="1"/>
</dbReference>
<dbReference type="PROSITE" id="PS50268">
    <property type="entry name" value="CADHERIN_2"/>
    <property type="match status" value="6"/>
</dbReference>
<keyword evidence="4 13" id="KW-0732">Signal</keyword>
<feature type="domain" description="Cadherin" evidence="14">
    <location>
        <begin position="43"/>
        <end position="136"/>
    </location>
</feature>
<dbReference type="GO" id="GO:0007156">
    <property type="term" value="P:homophilic cell adhesion via plasma membrane adhesion molecules"/>
    <property type="evidence" value="ECO:0007669"/>
    <property type="project" value="InterPro"/>
</dbReference>
<evidence type="ECO:0000313" key="15">
    <source>
        <dbReference type="Proteomes" id="UP000515154"/>
    </source>
</evidence>
<evidence type="ECO:0000256" key="9">
    <source>
        <dbReference type="ARBA" id="ARBA00023136"/>
    </source>
</evidence>
<gene>
    <name evidence="16" type="primary">LOC115219535</name>
</gene>
<keyword evidence="5" id="KW-0677">Repeat</keyword>
<dbReference type="PROSITE" id="PS00232">
    <property type="entry name" value="CADHERIN_1"/>
    <property type="match status" value="3"/>
</dbReference>
<dbReference type="InterPro" id="IPR002126">
    <property type="entry name" value="Cadherin-like_dom"/>
</dbReference>
<dbReference type="SUPFAM" id="SSF49313">
    <property type="entry name" value="Cadherin-like"/>
    <property type="match status" value="5"/>
</dbReference>
<feature type="domain" description="Cadherin" evidence="14">
    <location>
        <begin position="575"/>
        <end position="679"/>
    </location>
</feature>
<dbReference type="Gene3D" id="2.60.40.60">
    <property type="entry name" value="Cadherins"/>
    <property type="match status" value="6"/>
</dbReference>
<sequence>MLTVVWPKLTWILMALLKLSCCADIIFHVKEGRYPGEYVGDIATDRLLLESIPLREHNLLTFSQLHESLSGKSQLFNLTKTGKLYTALTLDAESFCKYNTECSAVVEVAVQKEDSFVRIIEVKVIVDDVNDNPPEFPDKTVNLQFYETDGKGTAKSIPNANDRDVGVLNSQITYQLADNMNETFKLSVSKKSVGKSKLEIILKKKLDKEIQDKYVLRVIARDSGYPTKENKLDVIVTVTDQNDNEPVFTKNVYNVSVREGYHTNEAIVMISAKDLDSGENGNVSYSFNSDTTNLTKSYFQLNRETGEIFLSKNFPFDKRQTYKMFIDATDNGSPPLSSTAIVLVNVLNQQNNAPRIDVKFVSKSDGNIVTISEGVKVGSFIAYVKVVDNDSGHNGEVDCILNHEKFMLQSLGKNKYKVVLKSLVNRELESHMDLSIVCEDKGFPSLKTERKFSIEVMDVNDVQPYFTKSTFKFLTYENEEPNFPVGFINATDPDLGLGGQLSYSLFDEHGYVLPFKISNFGFITTTQSLDHEQQETYSFHVLVKDNGTPSLNNTANVFVEIMDENDNAPYFTFPSVNPFNLDVHYHPQSKSDITTLRASDRDSHVNSFLRYEILGGNNKQLFKVNPHTGVLSFSRTVYQNDAGSYNLKLAIKDSGTPVLSATTTLSLTLTVSNTTARMYTAEDTESDNRIHINLMVIIVVAAVIVSVAIVVSIIVCVVHKRSQRNVQYGTTNDCTGERRPSGYVCEQISPKYDVPFTMVADHGSNKTSQTTLLRREHHSGYKSDHNWDGSTSGIHLPAIKQEAYQVATVTSGIGKEERQWVIAPDHLSEMPALPSITDNQHSWNEASTGLYETLPGVKSCPEEQLLKTDRKSLPWVLARQKDVSTKFSKLPTCDNKAPSTDVIDLKSFRVTNASPSKPWNLPSRNSFSTYAKPSPVVQPKILHP</sequence>
<feature type="chain" id="PRO_5028116354" evidence="13">
    <location>
        <begin position="23"/>
        <end position="944"/>
    </location>
</feature>
<evidence type="ECO:0000259" key="14">
    <source>
        <dbReference type="PROSITE" id="PS50268"/>
    </source>
</evidence>
<dbReference type="InterPro" id="IPR020894">
    <property type="entry name" value="Cadherin_CS"/>
</dbReference>
<feature type="domain" description="Cadherin" evidence="14">
    <location>
        <begin position="137"/>
        <end position="248"/>
    </location>
</feature>
<dbReference type="CDD" id="cd11304">
    <property type="entry name" value="Cadherin_repeat"/>
    <property type="match status" value="6"/>
</dbReference>
<name>A0A6P7T5A0_9MOLL</name>
<keyword evidence="7" id="KW-0130">Cell adhesion</keyword>
<evidence type="ECO:0000256" key="7">
    <source>
        <dbReference type="ARBA" id="ARBA00022889"/>
    </source>
</evidence>
<feature type="domain" description="Cadherin" evidence="14">
    <location>
        <begin position="467"/>
        <end position="571"/>
    </location>
</feature>
<protein>
    <submittedName>
        <fullName evidence="16">Protocadherin beta-15-like isoform X1</fullName>
    </submittedName>
</protein>